<keyword evidence="2" id="KW-1185">Reference proteome</keyword>
<evidence type="ECO:0008006" key="3">
    <source>
        <dbReference type="Google" id="ProtNLM"/>
    </source>
</evidence>
<name>A0ABV4DYS3_9CLOT</name>
<sequence length="111" mass="12846">MEFTVNFYTVSGEGSDELKKFHSQVRSENPMYSTLETGDIIVPKNDGLEYVIVRIVKDLYREELNVYMTGVKSKEEIMDEIEDLANKTVKSVLESIRDTLDFDENKDLNKN</sequence>
<comment type="caution">
    <text evidence="1">The sequence shown here is derived from an EMBL/GenBank/DDBJ whole genome shotgun (WGS) entry which is preliminary data.</text>
</comment>
<dbReference type="RefSeq" id="WP_294181723.1">
    <property type="nucleotide sequence ID" value="NZ_JBGFFE010000014.1"/>
</dbReference>
<gene>
    <name evidence="1" type="ORF">AB8S09_10380</name>
</gene>
<evidence type="ECO:0000313" key="2">
    <source>
        <dbReference type="Proteomes" id="UP001565220"/>
    </source>
</evidence>
<dbReference type="Proteomes" id="UP001565220">
    <property type="component" value="Unassembled WGS sequence"/>
</dbReference>
<accession>A0ABV4DYS3</accession>
<dbReference type="EMBL" id="JBGFFE010000014">
    <property type="protein sequence ID" value="MEY8764041.1"/>
    <property type="molecule type" value="Genomic_DNA"/>
</dbReference>
<protein>
    <recommendedName>
        <fullName evidence="3">Phage protein</fullName>
    </recommendedName>
</protein>
<proteinExistence type="predicted"/>
<organism evidence="1 2">
    <name type="scientific">Clostridium lapidicellarium</name>
    <dbReference type="NCBI Taxonomy" id="3240931"/>
    <lineage>
        <taxon>Bacteria</taxon>
        <taxon>Bacillati</taxon>
        <taxon>Bacillota</taxon>
        <taxon>Clostridia</taxon>
        <taxon>Eubacteriales</taxon>
        <taxon>Clostridiaceae</taxon>
        <taxon>Clostridium</taxon>
    </lineage>
</organism>
<reference evidence="1 2" key="1">
    <citation type="submission" date="2024-08" db="EMBL/GenBank/DDBJ databases">
        <title>Clostridium lapicellarii sp. nov., and Clostridium renhuaiense sp. nov., two species isolated from the mud in a fermentation cellar used for producing sauce-flavour Chinese liquors.</title>
        <authorList>
            <person name="Yang F."/>
            <person name="Wang H."/>
            <person name="Chen L.Q."/>
            <person name="Zhou N."/>
            <person name="Lu J.J."/>
            <person name="Pu X.X."/>
            <person name="Wan B."/>
            <person name="Wang L."/>
            <person name="Liu S.J."/>
        </authorList>
    </citation>
    <scope>NUCLEOTIDE SEQUENCE [LARGE SCALE GENOMIC DNA]</scope>
    <source>
        <strain evidence="1 2">MT-113</strain>
    </source>
</reference>
<evidence type="ECO:0000313" key="1">
    <source>
        <dbReference type="EMBL" id="MEY8764041.1"/>
    </source>
</evidence>